<dbReference type="HOGENOM" id="CLU_969992_0_0_1"/>
<evidence type="ECO:0000313" key="3">
    <source>
        <dbReference type="EMBL" id="KIJ91888.1"/>
    </source>
</evidence>
<evidence type="ECO:0000256" key="2">
    <source>
        <dbReference type="SAM" id="SignalP"/>
    </source>
</evidence>
<name>A0A0C9WU10_9AGAR</name>
<reference evidence="3 4" key="1">
    <citation type="submission" date="2014-04" db="EMBL/GenBank/DDBJ databases">
        <authorList>
            <consortium name="DOE Joint Genome Institute"/>
            <person name="Kuo A."/>
            <person name="Kohler A."/>
            <person name="Nagy L.G."/>
            <person name="Floudas D."/>
            <person name="Copeland A."/>
            <person name="Barry K.W."/>
            <person name="Cichocki N."/>
            <person name="Veneault-Fourrey C."/>
            <person name="LaButti K."/>
            <person name="Lindquist E.A."/>
            <person name="Lipzen A."/>
            <person name="Lundell T."/>
            <person name="Morin E."/>
            <person name="Murat C."/>
            <person name="Sun H."/>
            <person name="Tunlid A."/>
            <person name="Henrissat B."/>
            <person name="Grigoriev I.V."/>
            <person name="Hibbett D.S."/>
            <person name="Martin F."/>
            <person name="Nordberg H.P."/>
            <person name="Cantor M.N."/>
            <person name="Hua S.X."/>
        </authorList>
    </citation>
    <scope>NUCLEOTIDE SEQUENCE [LARGE SCALE GENOMIC DNA]</scope>
    <source>
        <strain evidence="3 4">LaAM-08-1</strain>
    </source>
</reference>
<feature type="signal peptide" evidence="2">
    <location>
        <begin position="1"/>
        <end position="18"/>
    </location>
</feature>
<gene>
    <name evidence="3" type="ORF">K443DRAFT_14024</name>
</gene>
<sequence length="287" mass="32315">MRFYSIFLFCAAFQAASATPISIPNEYACFYYISICFNNDKAANNSIHVVVHNLPTSSRQTQLLEPRGKHYQHKQSHKHVPVVAPKITFQKGIGAESLDKQLGQLKLRGKKKQVVESYRKKLKTWQNPDTAPPPSFAHLPGNKKGGERYLKAVIKDQKANSHLAYHHLNKLRLHGKKRKAVEKYHRKLVGDHVKDIHAAPSSESSIKNLAHGTGSVDPKIHISVKIKNERGDIIGAPRHGNANRIDPTHHVYTNKENPKDGYASLPIEYKKALDKKARREGKKTGRA</sequence>
<dbReference type="EMBL" id="KN838957">
    <property type="protein sequence ID" value="KIJ91888.1"/>
    <property type="molecule type" value="Genomic_DNA"/>
</dbReference>
<proteinExistence type="predicted"/>
<evidence type="ECO:0000313" key="4">
    <source>
        <dbReference type="Proteomes" id="UP000054477"/>
    </source>
</evidence>
<feature type="region of interest" description="Disordered" evidence="1">
    <location>
        <begin position="123"/>
        <end position="142"/>
    </location>
</feature>
<protein>
    <submittedName>
        <fullName evidence="3">Uncharacterized protein</fullName>
    </submittedName>
</protein>
<dbReference type="AlphaFoldDB" id="A0A0C9WU10"/>
<keyword evidence="2" id="KW-0732">Signal</keyword>
<dbReference type="OrthoDB" id="2877620at2759"/>
<accession>A0A0C9WU10</accession>
<organism evidence="3 4">
    <name type="scientific">Laccaria amethystina LaAM-08-1</name>
    <dbReference type="NCBI Taxonomy" id="1095629"/>
    <lineage>
        <taxon>Eukaryota</taxon>
        <taxon>Fungi</taxon>
        <taxon>Dikarya</taxon>
        <taxon>Basidiomycota</taxon>
        <taxon>Agaricomycotina</taxon>
        <taxon>Agaricomycetes</taxon>
        <taxon>Agaricomycetidae</taxon>
        <taxon>Agaricales</taxon>
        <taxon>Agaricineae</taxon>
        <taxon>Hydnangiaceae</taxon>
        <taxon>Laccaria</taxon>
    </lineage>
</organism>
<feature type="region of interest" description="Disordered" evidence="1">
    <location>
        <begin position="233"/>
        <end position="266"/>
    </location>
</feature>
<dbReference type="Proteomes" id="UP000054477">
    <property type="component" value="Unassembled WGS sequence"/>
</dbReference>
<reference evidence="4" key="2">
    <citation type="submission" date="2015-01" db="EMBL/GenBank/DDBJ databases">
        <title>Evolutionary Origins and Diversification of the Mycorrhizal Mutualists.</title>
        <authorList>
            <consortium name="DOE Joint Genome Institute"/>
            <consortium name="Mycorrhizal Genomics Consortium"/>
            <person name="Kohler A."/>
            <person name="Kuo A."/>
            <person name="Nagy L.G."/>
            <person name="Floudas D."/>
            <person name="Copeland A."/>
            <person name="Barry K.W."/>
            <person name="Cichocki N."/>
            <person name="Veneault-Fourrey C."/>
            <person name="LaButti K."/>
            <person name="Lindquist E.A."/>
            <person name="Lipzen A."/>
            <person name="Lundell T."/>
            <person name="Morin E."/>
            <person name="Murat C."/>
            <person name="Riley R."/>
            <person name="Ohm R."/>
            <person name="Sun H."/>
            <person name="Tunlid A."/>
            <person name="Henrissat B."/>
            <person name="Grigoriev I.V."/>
            <person name="Hibbett D.S."/>
            <person name="Martin F."/>
        </authorList>
    </citation>
    <scope>NUCLEOTIDE SEQUENCE [LARGE SCALE GENOMIC DNA]</scope>
    <source>
        <strain evidence="4">LaAM-08-1</strain>
    </source>
</reference>
<keyword evidence="4" id="KW-1185">Reference proteome</keyword>
<feature type="chain" id="PRO_5002205465" evidence="2">
    <location>
        <begin position="19"/>
        <end position="287"/>
    </location>
</feature>
<evidence type="ECO:0000256" key="1">
    <source>
        <dbReference type="SAM" id="MobiDB-lite"/>
    </source>
</evidence>